<dbReference type="GeneID" id="83206439"/>
<evidence type="ECO:0000313" key="3">
    <source>
        <dbReference type="Proteomes" id="UP001150941"/>
    </source>
</evidence>
<feature type="region of interest" description="Disordered" evidence="1">
    <location>
        <begin position="1"/>
        <end position="75"/>
    </location>
</feature>
<dbReference type="RefSeq" id="XP_058325703.1">
    <property type="nucleotide sequence ID" value="XM_058479135.1"/>
</dbReference>
<protein>
    <submittedName>
        <fullName evidence="2">Uncharacterized protein</fullName>
    </submittedName>
</protein>
<proteinExistence type="predicted"/>
<dbReference type="Proteomes" id="UP001150941">
    <property type="component" value="Unassembled WGS sequence"/>
</dbReference>
<name>A0A9W9NBJ2_9EURO</name>
<dbReference type="OrthoDB" id="4281241at2759"/>
<reference evidence="2" key="1">
    <citation type="submission" date="2022-11" db="EMBL/GenBank/DDBJ databases">
        <authorList>
            <person name="Petersen C."/>
        </authorList>
    </citation>
    <scope>NUCLEOTIDE SEQUENCE</scope>
    <source>
        <strain evidence="2">IBT 19713</strain>
    </source>
</reference>
<evidence type="ECO:0000313" key="2">
    <source>
        <dbReference type="EMBL" id="KAJ5216832.1"/>
    </source>
</evidence>
<dbReference type="EMBL" id="JAPQKS010000008">
    <property type="protein sequence ID" value="KAJ5216832.1"/>
    <property type="molecule type" value="Genomic_DNA"/>
</dbReference>
<keyword evidence="3" id="KW-1185">Reference proteome</keyword>
<dbReference type="AlphaFoldDB" id="A0A9W9NBJ2"/>
<accession>A0A9W9NBJ2</accession>
<sequence>MPGCLPTSESFDRAYASDSTATDSESEYIPSETSEDRDFVVSDTDHISDMLSVSGEDSDSTLENEKAGQAIPLTS</sequence>
<evidence type="ECO:0000256" key="1">
    <source>
        <dbReference type="SAM" id="MobiDB-lite"/>
    </source>
</evidence>
<comment type="caution">
    <text evidence="2">The sequence shown here is derived from an EMBL/GenBank/DDBJ whole genome shotgun (WGS) entry which is preliminary data.</text>
</comment>
<reference evidence="2" key="2">
    <citation type="journal article" date="2023" name="IMA Fungus">
        <title>Comparative genomic study of the Penicillium genus elucidates a diverse pangenome and 15 lateral gene transfer events.</title>
        <authorList>
            <person name="Petersen C."/>
            <person name="Sorensen T."/>
            <person name="Nielsen M.R."/>
            <person name="Sondergaard T.E."/>
            <person name="Sorensen J.L."/>
            <person name="Fitzpatrick D.A."/>
            <person name="Frisvad J.C."/>
            <person name="Nielsen K.L."/>
        </authorList>
    </citation>
    <scope>NUCLEOTIDE SEQUENCE</scope>
    <source>
        <strain evidence="2">IBT 19713</strain>
    </source>
</reference>
<organism evidence="2 3">
    <name type="scientific">Penicillium chermesinum</name>
    <dbReference type="NCBI Taxonomy" id="63820"/>
    <lineage>
        <taxon>Eukaryota</taxon>
        <taxon>Fungi</taxon>
        <taxon>Dikarya</taxon>
        <taxon>Ascomycota</taxon>
        <taxon>Pezizomycotina</taxon>
        <taxon>Eurotiomycetes</taxon>
        <taxon>Eurotiomycetidae</taxon>
        <taxon>Eurotiales</taxon>
        <taxon>Aspergillaceae</taxon>
        <taxon>Penicillium</taxon>
    </lineage>
</organism>
<feature type="compositionally biased region" description="Basic and acidic residues" evidence="1">
    <location>
        <begin position="34"/>
        <end position="48"/>
    </location>
</feature>
<gene>
    <name evidence="2" type="ORF">N7468_009840</name>
</gene>